<dbReference type="PANTHER" id="PTHR43744">
    <property type="entry name" value="ABC TRANSPORTER PERMEASE PROTEIN MG189-RELATED-RELATED"/>
    <property type="match status" value="1"/>
</dbReference>
<comment type="similarity">
    <text evidence="7">Belongs to the binding-protein-dependent transport system permease family.</text>
</comment>
<feature type="transmembrane region" description="Helical" evidence="7">
    <location>
        <begin position="85"/>
        <end position="109"/>
    </location>
</feature>
<feature type="transmembrane region" description="Helical" evidence="7">
    <location>
        <begin position="223"/>
        <end position="244"/>
    </location>
</feature>
<evidence type="ECO:0000313" key="10">
    <source>
        <dbReference type="Proteomes" id="UP000683246"/>
    </source>
</evidence>
<feature type="domain" description="ABC transmembrane type-1" evidence="8">
    <location>
        <begin position="53"/>
        <end position="245"/>
    </location>
</feature>
<comment type="subcellular location">
    <subcellularLocation>
        <location evidence="1 7">Cell membrane</location>
        <topology evidence="1 7">Multi-pass membrane protein</topology>
    </subcellularLocation>
</comment>
<dbReference type="PANTHER" id="PTHR43744:SF12">
    <property type="entry name" value="ABC TRANSPORTER PERMEASE PROTEIN MG189-RELATED"/>
    <property type="match status" value="1"/>
</dbReference>
<reference evidence="9" key="1">
    <citation type="submission" date="2020-07" db="EMBL/GenBank/DDBJ databases">
        <title>Vallitalea pronyensis genome.</title>
        <authorList>
            <person name="Postec A."/>
        </authorList>
    </citation>
    <scope>NUCLEOTIDE SEQUENCE</scope>
    <source>
        <strain evidence="9">FatNI3</strain>
    </source>
</reference>
<keyword evidence="10" id="KW-1185">Reference proteome</keyword>
<gene>
    <name evidence="9" type="ORF">HZI73_20075</name>
</gene>
<keyword evidence="6 7" id="KW-0472">Membrane</keyword>
<dbReference type="SUPFAM" id="SSF161098">
    <property type="entry name" value="MetI-like"/>
    <property type="match status" value="1"/>
</dbReference>
<dbReference type="AlphaFoldDB" id="A0A8J8SJC3"/>
<feature type="transmembrane region" description="Helical" evidence="7">
    <location>
        <begin position="165"/>
        <end position="187"/>
    </location>
</feature>
<feature type="transmembrane region" description="Helical" evidence="7">
    <location>
        <begin position="121"/>
        <end position="144"/>
    </location>
</feature>
<dbReference type="PROSITE" id="PS50928">
    <property type="entry name" value="ABC_TM1"/>
    <property type="match status" value="1"/>
</dbReference>
<evidence type="ECO:0000256" key="5">
    <source>
        <dbReference type="ARBA" id="ARBA00022989"/>
    </source>
</evidence>
<keyword evidence="3" id="KW-1003">Cell membrane</keyword>
<evidence type="ECO:0000256" key="2">
    <source>
        <dbReference type="ARBA" id="ARBA00022448"/>
    </source>
</evidence>
<dbReference type="CDD" id="cd06261">
    <property type="entry name" value="TM_PBP2"/>
    <property type="match status" value="1"/>
</dbReference>
<dbReference type="KEGG" id="vpy:HZI73_20075"/>
<dbReference type="GO" id="GO:0005886">
    <property type="term" value="C:plasma membrane"/>
    <property type="evidence" value="ECO:0007669"/>
    <property type="project" value="UniProtKB-SubCell"/>
</dbReference>
<organism evidence="9 10">
    <name type="scientific">Vallitalea pronyensis</name>
    <dbReference type="NCBI Taxonomy" id="1348613"/>
    <lineage>
        <taxon>Bacteria</taxon>
        <taxon>Bacillati</taxon>
        <taxon>Bacillota</taxon>
        <taxon>Clostridia</taxon>
        <taxon>Lachnospirales</taxon>
        <taxon>Vallitaleaceae</taxon>
        <taxon>Vallitalea</taxon>
    </lineage>
</organism>
<dbReference type="InterPro" id="IPR035906">
    <property type="entry name" value="MetI-like_sf"/>
</dbReference>
<dbReference type="Proteomes" id="UP000683246">
    <property type="component" value="Chromosome"/>
</dbReference>
<protein>
    <submittedName>
        <fullName evidence="9">Carbohydrate ABC transporter permease</fullName>
    </submittedName>
</protein>
<evidence type="ECO:0000259" key="8">
    <source>
        <dbReference type="PROSITE" id="PS50928"/>
    </source>
</evidence>
<name>A0A8J8SJC3_9FIRM</name>
<evidence type="ECO:0000256" key="4">
    <source>
        <dbReference type="ARBA" id="ARBA00022692"/>
    </source>
</evidence>
<evidence type="ECO:0000256" key="1">
    <source>
        <dbReference type="ARBA" id="ARBA00004651"/>
    </source>
</evidence>
<evidence type="ECO:0000256" key="7">
    <source>
        <dbReference type="RuleBase" id="RU363032"/>
    </source>
</evidence>
<proteinExistence type="inferred from homology"/>
<dbReference type="GO" id="GO:0055085">
    <property type="term" value="P:transmembrane transport"/>
    <property type="evidence" value="ECO:0007669"/>
    <property type="project" value="InterPro"/>
</dbReference>
<dbReference type="Gene3D" id="1.10.3720.10">
    <property type="entry name" value="MetI-like"/>
    <property type="match status" value="1"/>
</dbReference>
<keyword evidence="2 7" id="KW-0813">Transport</keyword>
<dbReference type="EMBL" id="CP058649">
    <property type="protein sequence ID" value="QUI25810.1"/>
    <property type="molecule type" value="Genomic_DNA"/>
</dbReference>
<sequence>MFLVVCMFPLLWLILNSFKTQEDLFTNTWGLPKSWTLNNYVNAVIEGNIGNYFINSLLISVVSVSITIFLSTMTSYGITRLKWKLSGIVLSLFLMGMMIPTYGSIIPLYSIFNMTHILGKYIAVIIPNVTFAIPMSIFIMTGFFSTLPRELEEAAIIDGCSLLKAFWKVIMPLVKPGIITIAVISFINAWNDLLFPQIFLSDQNKMTLPVGLMAFKGMYATDYVGMIAAIVITVIPVIVIYSLLHQRIIGGLVSGAVKG</sequence>
<dbReference type="Pfam" id="PF00528">
    <property type="entry name" value="BPD_transp_1"/>
    <property type="match status" value="1"/>
</dbReference>
<evidence type="ECO:0000256" key="3">
    <source>
        <dbReference type="ARBA" id="ARBA00022475"/>
    </source>
</evidence>
<evidence type="ECO:0000313" key="9">
    <source>
        <dbReference type="EMBL" id="QUI25810.1"/>
    </source>
</evidence>
<accession>A0A8J8SJC3</accession>
<keyword evidence="4 7" id="KW-0812">Transmembrane</keyword>
<keyword evidence="5 7" id="KW-1133">Transmembrane helix</keyword>
<dbReference type="InterPro" id="IPR000515">
    <property type="entry name" value="MetI-like"/>
</dbReference>
<feature type="transmembrane region" description="Helical" evidence="7">
    <location>
        <begin position="52"/>
        <end position="73"/>
    </location>
</feature>
<evidence type="ECO:0000256" key="6">
    <source>
        <dbReference type="ARBA" id="ARBA00023136"/>
    </source>
</evidence>